<dbReference type="RefSeq" id="WP_114811303.1">
    <property type="nucleotide sequence ID" value="NZ_CP139965.1"/>
</dbReference>
<accession>A0ABZ0WL84</accession>
<reference evidence="1 2" key="1">
    <citation type="submission" date="2023-12" db="EMBL/GenBank/DDBJ databases">
        <title>Genome sequencing and assembly of bacterial species from a model synthetic community.</title>
        <authorList>
            <person name="Hogle S.L."/>
        </authorList>
    </citation>
    <scope>NUCLEOTIDE SEQUENCE [LARGE SCALE GENOMIC DNA]</scope>
    <source>
        <strain evidence="1 2">HAMBI 2494</strain>
    </source>
</reference>
<name>A0ABZ0WL84_9BURK</name>
<gene>
    <name evidence="1" type="ORF">U0042_29230</name>
</gene>
<protein>
    <submittedName>
        <fullName evidence="1">Uncharacterized protein</fullName>
    </submittedName>
</protein>
<keyword evidence="2" id="KW-1185">Reference proteome</keyword>
<evidence type="ECO:0000313" key="1">
    <source>
        <dbReference type="EMBL" id="WQD78046.1"/>
    </source>
</evidence>
<dbReference type="EMBL" id="CP139965">
    <property type="protein sequence ID" value="WQD78046.1"/>
    <property type="molecule type" value="Genomic_DNA"/>
</dbReference>
<organism evidence="1 2">
    <name type="scientific">Paraburkholderia kururiensis</name>
    <dbReference type="NCBI Taxonomy" id="984307"/>
    <lineage>
        <taxon>Bacteria</taxon>
        <taxon>Pseudomonadati</taxon>
        <taxon>Pseudomonadota</taxon>
        <taxon>Betaproteobacteria</taxon>
        <taxon>Burkholderiales</taxon>
        <taxon>Burkholderiaceae</taxon>
        <taxon>Paraburkholderia</taxon>
    </lineage>
</organism>
<evidence type="ECO:0000313" key="2">
    <source>
        <dbReference type="Proteomes" id="UP001325479"/>
    </source>
</evidence>
<dbReference type="Proteomes" id="UP001325479">
    <property type="component" value="Chromosome"/>
</dbReference>
<sequence>METNWNLIREAINAAIDSCEKLEQAGYAEHHRSITIDVGGQRANVRDFLVSAWTLAENARYEVIRERHDQGLDLPYVPETSRILVAVAAACAELVGAGKSPPAEAFMRGMIDWYRNHFDTHVGKALSP</sequence>
<proteinExistence type="predicted"/>